<name>V6LEE6_9EUKA</name>
<organism evidence="1">
    <name type="scientific">Spironucleus salmonicida</name>
    <dbReference type="NCBI Taxonomy" id="348837"/>
    <lineage>
        <taxon>Eukaryota</taxon>
        <taxon>Metamonada</taxon>
        <taxon>Diplomonadida</taxon>
        <taxon>Hexamitidae</taxon>
        <taxon>Hexamitinae</taxon>
        <taxon>Spironucleus</taxon>
    </lineage>
</organism>
<gene>
    <name evidence="1" type="ORF">SS50377_17539</name>
</gene>
<reference evidence="1" key="1">
    <citation type="journal article" date="2014" name="PLoS Genet.">
        <title>The Genome of Spironucleus salmonicida Highlights a Fish Pathogen Adapted to Fluctuating Environments.</title>
        <authorList>
            <person name="Xu F."/>
            <person name="Jerlstrom-Hultqvist J."/>
            <person name="Einarsson E."/>
            <person name="Astvaldsson A."/>
            <person name="Svard S.G."/>
            <person name="Andersson J.O."/>
        </authorList>
    </citation>
    <scope>NUCLEOTIDE SEQUENCE</scope>
</reference>
<protein>
    <submittedName>
        <fullName evidence="1">Uncharacterized protein</fullName>
    </submittedName>
</protein>
<accession>V6LEE6</accession>
<proteinExistence type="predicted"/>
<sequence>MNKRLLAERYAKLPEASAQDTIASLKQLYPEYRGFSAKLIQQNLSQSPVAAYQLANSFQRSQASFNGQTTPLALSLQSSVSGSQTAGGLQIFQQHFIFQDAFLLPVLMLPGKKHSKDLRIRLVVGREHFRITAIIKKAGCDLQVQALSPVPHIGEIEVRTEFERIVITVEGFCVSAPQQPVVQAQQEAQGAPKQQWAQEASDATPCALARVAAAGPFGVGGDTAAKWRNRAEKYNRVYGCSI</sequence>
<dbReference type="EMBL" id="KI546153">
    <property type="protein sequence ID" value="EST42852.1"/>
    <property type="molecule type" value="Genomic_DNA"/>
</dbReference>
<dbReference type="AlphaFoldDB" id="V6LEE6"/>
<evidence type="ECO:0000313" key="1">
    <source>
        <dbReference type="EMBL" id="EST42852.1"/>
    </source>
</evidence>